<keyword evidence="3" id="KW-1185">Reference proteome</keyword>
<evidence type="ECO:0000313" key="2">
    <source>
        <dbReference type="Ensembl" id="ENSGALP00010010850.1"/>
    </source>
</evidence>
<feature type="compositionally biased region" description="Basic and acidic residues" evidence="1">
    <location>
        <begin position="419"/>
        <end position="428"/>
    </location>
</feature>
<evidence type="ECO:0000256" key="1">
    <source>
        <dbReference type="SAM" id="MobiDB-lite"/>
    </source>
</evidence>
<dbReference type="AlphaFoldDB" id="A0A8V0Y426"/>
<dbReference type="OrthoDB" id="9397499at2759"/>
<sequence length="436" mass="47746">MMDITPLGLMVEEAMEVAVSNAQNAIGIYTWGLGAAPAAGPSATQGACSLFTLTVEQQLEGGRHQRSALRILASSGACPELVPHPVLQAPSTGALPWIVERLLEGNSLTFLLLCVTLPGTPGEQIRAALALAEQVKGVNKSVSPTHWDPAWEVAARREKIRGLRTELQEAAGRPEQHRVLVQLQRALRELQVLKSQRWEKKQAVTRVFWTNQVQQPSAKDLISAGNAAPTQQPGTQMTPDGTSMELAGALEPSKSCKAGTSQAPRSAGQGLMDEPWALTGGHTAGKQHEPCLSAEVGYSLADDQRQQLQARHQLLLQQELQDKAASDQEDAAHLQQEMAVLHLSLEAACREREAAKQHLEALLQGHRQEMQAWRQHLQQALQDQRRQGEERAEALKQRYQALLQEVLRDAVELSTHNQELQEARRHSSADATTQTP</sequence>
<protein>
    <submittedName>
        <fullName evidence="2">Uncharacterized protein</fullName>
    </submittedName>
</protein>
<feature type="region of interest" description="Disordered" evidence="1">
    <location>
        <begin position="416"/>
        <end position="436"/>
    </location>
</feature>
<organism evidence="2 3">
    <name type="scientific">Gallus gallus</name>
    <name type="common">Chicken</name>
    <dbReference type="NCBI Taxonomy" id="9031"/>
    <lineage>
        <taxon>Eukaryota</taxon>
        <taxon>Metazoa</taxon>
        <taxon>Chordata</taxon>
        <taxon>Craniata</taxon>
        <taxon>Vertebrata</taxon>
        <taxon>Euteleostomi</taxon>
        <taxon>Archelosauria</taxon>
        <taxon>Archosauria</taxon>
        <taxon>Dinosauria</taxon>
        <taxon>Saurischia</taxon>
        <taxon>Theropoda</taxon>
        <taxon>Coelurosauria</taxon>
        <taxon>Aves</taxon>
        <taxon>Neognathae</taxon>
        <taxon>Galloanserae</taxon>
        <taxon>Galliformes</taxon>
        <taxon>Phasianidae</taxon>
        <taxon>Phasianinae</taxon>
        <taxon>Gallus</taxon>
    </lineage>
</organism>
<feature type="compositionally biased region" description="Polar residues" evidence="1">
    <location>
        <begin position="228"/>
        <end position="241"/>
    </location>
</feature>
<gene>
    <name evidence="2" type="primary">LOC107054473</name>
</gene>
<dbReference type="PANTHER" id="PTHR40710">
    <property type="entry name" value="RIKEN CDNA E230025N22 GENE"/>
    <property type="match status" value="1"/>
</dbReference>
<reference evidence="2" key="2">
    <citation type="submission" date="2025-08" db="UniProtKB">
        <authorList>
            <consortium name="Ensembl"/>
        </authorList>
    </citation>
    <scope>IDENTIFICATION</scope>
    <source>
        <strain evidence="2">broiler</strain>
    </source>
</reference>
<evidence type="ECO:0000313" key="3">
    <source>
        <dbReference type="Proteomes" id="UP000000539"/>
    </source>
</evidence>
<dbReference type="PANTHER" id="PTHR40710:SF1">
    <property type="entry name" value="RIKEN CDNA E230025N22 GENE"/>
    <property type="match status" value="1"/>
</dbReference>
<dbReference type="GeneTree" id="ENSGT00940000174022"/>
<reference evidence="2" key="3">
    <citation type="submission" date="2025-09" db="UniProtKB">
        <authorList>
            <consortium name="Ensembl"/>
        </authorList>
    </citation>
    <scope>IDENTIFICATION</scope>
    <source>
        <strain evidence="2">broiler</strain>
    </source>
</reference>
<feature type="region of interest" description="Disordered" evidence="1">
    <location>
        <begin position="223"/>
        <end position="285"/>
    </location>
</feature>
<proteinExistence type="predicted"/>
<dbReference type="Proteomes" id="UP000000539">
    <property type="component" value="Chromosome 13"/>
</dbReference>
<accession>A0A8V0Y426</accession>
<dbReference type="Ensembl" id="ENSGALT00010019302.1">
    <property type="protein sequence ID" value="ENSGALP00010010850.1"/>
    <property type="gene ID" value="ENSGALG00010008095.1"/>
</dbReference>
<name>A0A8V0Y426_CHICK</name>
<reference evidence="2" key="1">
    <citation type="submission" date="2020-11" db="EMBL/GenBank/DDBJ databases">
        <title>Gallus gallus (Chicken) genome, bGalGal1, GRCg7b, maternal haplotype autosomes + Z &amp; W.</title>
        <authorList>
            <person name="Warren W."/>
            <person name="Formenti G."/>
            <person name="Fedrigo O."/>
            <person name="Haase B."/>
            <person name="Mountcastle J."/>
            <person name="Balacco J."/>
            <person name="Tracey A."/>
            <person name="Schneider V."/>
            <person name="Okimoto R."/>
            <person name="Cheng H."/>
            <person name="Hawken R."/>
            <person name="Howe K."/>
            <person name="Jarvis E.D."/>
        </authorList>
    </citation>
    <scope>NUCLEOTIDE SEQUENCE [LARGE SCALE GENOMIC DNA]</scope>
    <source>
        <strain evidence="2">Broiler</strain>
    </source>
</reference>